<dbReference type="EMBL" id="JAWHQM010000002">
    <property type="protein sequence ID" value="KAK5624851.1"/>
    <property type="molecule type" value="Genomic_DNA"/>
</dbReference>
<gene>
    <name evidence="1" type="ORF">RRF57_000567</name>
</gene>
<evidence type="ECO:0000313" key="1">
    <source>
        <dbReference type="EMBL" id="KAK5624851.1"/>
    </source>
</evidence>
<sequence>MCAEENAAFEPGKGIPLEIKVTVLANKNGTSAASRASRQTPDTDTVKMNLVLGVHAANSEETDSSVIFIAEL</sequence>
<proteinExistence type="predicted"/>
<accession>A0AAN7UDC9</accession>
<dbReference type="AlphaFoldDB" id="A0AAN7UDC9"/>
<name>A0AAN7UDC9_9PEZI</name>
<organism evidence="1 2">
    <name type="scientific">Xylaria bambusicola</name>
    <dbReference type="NCBI Taxonomy" id="326684"/>
    <lineage>
        <taxon>Eukaryota</taxon>
        <taxon>Fungi</taxon>
        <taxon>Dikarya</taxon>
        <taxon>Ascomycota</taxon>
        <taxon>Pezizomycotina</taxon>
        <taxon>Sordariomycetes</taxon>
        <taxon>Xylariomycetidae</taxon>
        <taxon>Xylariales</taxon>
        <taxon>Xylariaceae</taxon>
        <taxon>Xylaria</taxon>
    </lineage>
</organism>
<dbReference type="Proteomes" id="UP001305414">
    <property type="component" value="Unassembled WGS sequence"/>
</dbReference>
<reference evidence="1 2" key="1">
    <citation type="submission" date="2023-10" db="EMBL/GenBank/DDBJ databases">
        <title>Draft genome sequence of Xylaria bambusicola isolate GMP-LS, the root and basal stem rot pathogen of sugarcane in Indonesia.</title>
        <authorList>
            <person name="Selvaraj P."/>
            <person name="Muralishankar V."/>
            <person name="Muruganantham S."/>
            <person name="Sp S."/>
            <person name="Haryani S."/>
            <person name="Lau K.J.X."/>
            <person name="Naqvi N.I."/>
        </authorList>
    </citation>
    <scope>NUCLEOTIDE SEQUENCE [LARGE SCALE GENOMIC DNA]</scope>
    <source>
        <strain evidence="1">GMP-LS</strain>
    </source>
</reference>
<evidence type="ECO:0000313" key="2">
    <source>
        <dbReference type="Proteomes" id="UP001305414"/>
    </source>
</evidence>
<keyword evidence="2" id="KW-1185">Reference proteome</keyword>
<protein>
    <submittedName>
        <fullName evidence="1">Uncharacterized protein</fullName>
    </submittedName>
</protein>
<comment type="caution">
    <text evidence="1">The sequence shown here is derived from an EMBL/GenBank/DDBJ whole genome shotgun (WGS) entry which is preliminary data.</text>
</comment>